<sequence>MAAAFMGCSHNKHPFVFHTPQEAVVACHEELAKVKQMNSATIDELAQVINTWAELQDSTMSLMMRDSTMTVHNDLASEFFAVADSFRMEITDLALTQKRSMADVMKLKVATSSNRKAALASEEFKSVRQYYMDFNRRIIQSAESCRNDINAKKPLTAKQGANYRWLLIQPFLALDNYATAALTDQQIETLNQLAEELPKLLAYVDGKDYDRSPKEETEKLSTVLSEYFLKSYLKSIL</sequence>
<protein>
    <submittedName>
        <fullName evidence="1">Uncharacterized protein</fullName>
    </submittedName>
</protein>
<proteinExistence type="predicted"/>
<dbReference type="EMBL" id="FRBD01000003">
    <property type="protein sequence ID" value="SHK43585.1"/>
    <property type="molecule type" value="Genomic_DNA"/>
</dbReference>
<organism evidence="1 2">
    <name type="scientific">Xylanibacter ruminicola</name>
    <name type="common">Prevotella ruminicola</name>
    <dbReference type="NCBI Taxonomy" id="839"/>
    <lineage>
        <taxon>Bacteria</taxon>
        <taxon>Pseudomonadati</taxon>
        <taxon>Bacteroidota</taxon>
        <taxon>Bacteroidia</taxon>
        <taxon>Bacteroidales</taxon>
        <taxon>Prevotellaceae</taxon>
        <taxon>Xylanibacter</taxon>
    </lineage>
</organism>
<evidence type="ECO:0000313" key="2">
    <source>
        <dbReference type="Proteomes" id="UP000184130"/>
    </source>
</evidence>
<dbReference type="AlphaFoldDB" id="A0A1M6SFZ0"/>
<dbReference type="Proteomes" id="UP000184130">
    <property type="component" value="Unassembled WGS sequence"/>
</dbReference>
<reference evidence="1 2" key="1">
    <citation type="submission" date="2016-11" db="EMBL/GenBank/DDBJ databases">
        <authorList>
            <person name="Jaros S."/>
            <person name="Januszkiewicz K."/>
            <person name="Wedrychowicz H."/>
        </authorList>
    </citation>
    <scope>NUCLEOTIDE SEQUENCE [LARGE SCALE GENOMIC DNA]</scope>
    <source>
        <strain evidence="1 2">KHT3</strain>
    </source>
</reference>
<gene>
    <name evidence="1" type="ORF">SAMN05216463_103169</name>
</gene>
<name>A0A1M6SFZ0_XYLRU</name>
<evidence type="ECO:0000313" key="1">
    <source>
        <dbReference type="EMBL" id="SHK43585.1"/>
    </source>
</evidence>
<accession>A0A1M6SFZ0</accession>